<protein>
    <recommendedName>
        <fullName evidence="4">Large ribosomal subunit protein uL4</fullName>
    </recommendedName>
    <alternativeName>
        <fullName evidence="5">50S ribosomal protein L4</fullName>
    </alternativeName>
</protein>
<comment type="similarity">
    <text evidence="1">Belongs to the universal ribosomal protein uL4 family.</text>
</comment>
<dbReference type="GO" id="GO:0003735">
    <property type="term" value="F:structural constituent of ribosome"/>
    <property type="evidence" value="ECO:0007669"/>
    <property type="project" value="InterPro"/>
</dbReference>
<accession>A0A7V0MZ24</accession>
<dbReference type="PANTHER" id="PTHR10746:SF6">
    <property type="entry name" value="LARGE RIBOSOMAL SUBUNIT PROTEIN UL4M"/>
    <property type="match status" value="1"/>
</dbReference>
<dbReference type="NCBIfam" id="TIGR03953">
    <property type="entry name" value="rplD_bact"/>
    <property type="match status" value="1"/>
</dbReference>
<gene>
    <name evidence="7" type="ORF">ENG47_02325</name>
</gene>
<dbReference type="SUPFAM" id="SSF52166">
    <property type="entry name" value="Ribosomal protein L4"/>
    <property type="match status" value="1"/>
</dbReference>
<dbReference type="EMBL" id="DRBC01000134">
    <property type="protein sequence ID" value="HDN84580.1"/>
    <property type="molecule type" value="Genomic_DNA"/>
</dbReference>
<evidence type="ECO:0000256" key="5">
    <source>
        <dbReference type="ARBA" id="ARBA00035462"/>
    </source>
</evidence>
<reference evidence="7" key="1">
    <citation type="journal article" date="2020" name="mSystems">
        <title>Genome- and Community-Level Interaction Insights into Carbon Utilization and Element Cycling Functions of Hydrothermarchaeota in Hydrothermal Sediment.</title>
        <authorList>
            <person name="Zhou Z."/>
            <person name="Liu Y."/>
            <person name="Xu W."/>
            <person name="Pan J."/>
            <person name="Luo Z.H."/>
            <person name="Li M."/>
        </authorList>
    </citation>
    <scope>NUCLEOTIDE SEQUENCE [LARGE SCALE GENOMIC DNA]</scope>
    <source>
        <strain evidence="7">HyVt-219</strain>
    </source>
</reference>
<dbReference type="AlphaFoldDB" id="A0A7V0MZ24"/>
<dbReference type="GO" id="GO:1990904">
    <property type="term" value="C:ribonucleoprotein complex"/>
    <property type="evidence" value="ECO:0007669"/>
    <property type="project" value="UniProtKB-KW"/>
</dbReference>
<dbReference type="Proteomes" id="UP000885660">
    <property type="component" value="Unassembled WGS sequence"/>
</dbReference>
<dbReference type="GO" id="GO:0006412">
    <property type="term" value="P:translation"/>
    <property type="evidence" value="ECO:0007669"/>
    <property type="project" value="InterPro"/>
</dbReference>
<proteinExistence type="inferred from homology"/>
<dbReference type="InterPro" id="IPR013005">
    <property type="entry name" value="Ribosomal_uL4-like"/>
</dbReference>
<evidence type="ECO:0000256" key="1">
    <source>
        <dbReference type="ARBA" id="ARBA00010528"/>
    </source>
</evidence>
<evidence type="ECO:0000256" key="4">
    <source>
        <dbReference type="ARBA" id="ARBA00035244"/>
    </source>
</evidence>
<sequence>MEWKIYNMQGEEVGSYELDDIFQGEVNQPILREAFLSYQTNIRQGTVSTKTRGEVSGGGRKPWPQKGTGRARAGSIRSPLWVGGGTVFGPRPRRFSYSLSKKKKKLALVSSLRLKIQEKKMFIVDELKVDKGKTKEMVSFLNNFSRVANLNGGILLILNGKDEKINRASSNIKNLTLIQPSN</sequence>
<evidence type="ECO:0000256" key="3">
    <source>
        <dbReference type="ARBA" id="ARBA00023274"/>
    </source>
</evidence>
<dbReference type="Gene3D" id="3.40.1370.10">
    <property type="match status" value="1"/>
</dbReference>
<name>A0A7V0MZ24_UNCAE</name>
<evidence type="ECO:0000256" key="6">
    <source>
        <dbReference type="SAM" id="MobiDB-lite"/>
    </source>
</evidence>
<dbReference type="PANTHER" id="PTHR10746">
    <property type="entry name" value="50S RIBOSOMAL PROTEIN L4"/>
    <property type="match status" value="1"/>
</dbReference>
<evidence type="ECO:0000313" key="7">
    <source>
        <dbReference type="EMBL" id="HDN84580.1"/>
    </source>
</evidence>
<feature type="region of interest" description="Disordered" evidence="6">
    <location>
        <begin position="48"/>
        <end position="72"/>
    </location>
</feature>
<dbReference type="GO" id="GO:0005840">
    <property type="term" value="C:ribosome"/>
    <property type="evidence" value="ECO:0007669"/>
    <property type="project" value="UniProtKB-KW"/>
</dbReference>
<keyword evidence="3" id="KW-0687">Ribonucleoprotein</keyword>
<keyword evidence="2 7" id="KW-0689">Ribosomal protein</keyword>
<feature type="non-terminal residue" evidence="7">
    <location>
        <position position="182"/>
    </location>
</feature>
<dbReference type="InterPro" id="IPR002136">
    <property type="entry name" value="Ribosomal_uL4"/>
</dbReference>
<dbReference type="InterPro" id="IPR023574">
    <property type="entry name" value="Ribosomal_uL4_dom_sf"/>
</dbReference>
<organism evidence="7">
    <name type="scientific">Aerophobetes bacterium</name>
    <dbReference type="NCBI Taxonomy" id="2030807"/>
    <lineage>
        <taxon>Bacteria</taxon>
        <taxon>Candidatus Aerophobota</taxon>
    </lineage>
</organism>
<comment type="caution">
    <text evidence="7">The sequence shown here is derived from an EMBL/GenBank/DDBJ whole genome shotgun (WGS) entry which is preliminary data.</text>
</comment>
<dbReference type="Pfam" id="PF00573">
    <property type="entry name" value="Ribosomal_L4"/>
    <property type="match status" value="1"/>
</dbReference>
<evidence type="ECO:0000256" key="2">
    <source>
        <dbReference type="ARBA" id="ARBA00022980"/>
    </source>
</evidence>